<gene>
    <name evidence="1" type="ORF">BSAL_17045</name>
</gene>
<dbReference type="OMA" id="MWCTVCH"/>
<dbReference type="EMBL" id="CYKH01001670">
    <property type="protein sequence ID" value="CUG88739.1"/>
    <property type="molecule type" value="Genomic_DNA"/>
</dbReference>
<accession>A0A0S4JF46</accession>
<name>A0A0S4JF46_BODSA</name>
<dbReference type="AlphaFoldDB" id="A0A0S4JF46"/>
<evidence type="ECO:0000313" key="1">
    <source>
        <dbReference type="EMBL" id="CUG88739.1"/>
    </source>
</evidence>
<dbReference type="Proteomes" id="UP000051952">
    <property type="component" value="Unassembled WGS sequence"/>
</dbReference>
<evidence type="ECO:0000313" key="2">
    <source>
        <dbReference type="Proteomes" id="UP000051952"/>
    </source>
</evidence>
<dbReference type="OrthoDB" id="269638at2759"/>
<sequence>MLRSTFSLLAYNRRARLKPAQLASTLLDKDKMWCKFCHQVVEKKHWESHQQKRQHTSAINNLHRMKTLSLDMWAAHRGAPVNESNVDSEESIGREFREFKMSQQLRERQQNRR</sequence>
<organism evidence="1 2">
    <name type="scientific">Bodo saltans</name>
    <name type="common">Flagellated protozoan</name>
    <dbReference type="NCBI Taxonomy" id="75058"/>
    <lineage>
        <taxon>Eukaryota</taxon>
        <taxon>Discoba</taxon>
        <taxon>Euglenozoa</taxon>
        <taxon>Kinetoplastea</taxon>
        <taxon>Metakinetoplastina</taxon>
        <taxon>Eubodonida</taxon>
        <taxon>Bodonidae</taxon>
        <taxon>Bodo</taxon>
    </lineage>
</organism>
<dbReference type="VEuPathDB" id="TriTrypDB:BSAL_17045"/>
<keyword evidence="2" id="KW-1185">Reference proteome</keyword>
<protein>
    <submittedName>
        <fullName evidence="1">Uncharacterized protein</fullName>
    </submittedName>
</protein>
<proteinExistence type="predicted"/>
<reference evidence="2" key="1">
    <citation type="submission" date="2015-09" db="EMBL/GenBank/DDBJ databases">
        <authorList>
            <consortium name="Pathogen Informatics"/>
        </authorList>
    </citation>
    <scope>NUCLEOTIDE SEQUENCE [LARGE SCALE GENOMIC DNA]</scope>
    <source>
        <strain evidence="2">Lake Konstanz</strain>
    </source>
</reference>